<proteinExistence type="predicted"/>
<organism evidence="1 2">
    <name type="scientific">Xenorhabdus beddingii</name>
    <dbReference type="NCBI Taxonomy" id="40578"/>
    <lineage>
        <taxon>Bacteria</taxon>
        <taxon>Pseudomonadati</taxon>
        <taxon>Pseudomonadota</taxon>
        <taxon>Gammaproteobacteria</taxon>
        <taxon>Enterobacterales</taxon>
        <taxon>Morganellaceae</taxon>
        <taxon>Xenorhabdus</taxon>
    </lineage>
</organism>
<evidence type="ECO:0000313" key="2">
    <source>
        <dbReference type="Proteomes" id="UP000194204"/>
    </source>
</evidence>
<gene>
    <name evidence="1" type="ORF">Xbed_01393</name>
</gene>
<reference evidence="1 2" key="1">
    <citation type="submission" date="2017-01" db="EMBL/GenBank/DDBJ databases">
        <title>Deconstructing symbiosis and pathogenesis requirements using a combined genomic-metabolomic approach.</title>
        <authorList>
            <person name="Tobias N.J."/>
            <person name="Wolff H."/>
            <person name="Djahanschiri B."/>
            <person name="Ebersberger I."/>
            <person name="Bode H.B."/>
        </authorList>
    </citation>
    <scope>NUCLEOTIDE SEQUENCE [LARGE SCALE GENOMIC DNA]</scope>
    <source>
        <strain evidence="1 2">DSM 4764</strain>
    </source>
</reference>
<protein>
    <recommendedName>
        <fullName evidence="3">Virulence associated protein VapA</fullName>
    </recommendedName>
</protein>
<dbReference type="Gene3D" id="2.40.128.480">
    <property type="entry name" value="Rhodococcus equi virulence-associated protein"/>
    <property type="match status" value="1"/>
</dbReference>
<dbReference type="RefSeq" id="WP_086112173.1">
    <property type="nucleotide sequence ID" value="NZ_CAWNHF010000189.1"/>
</dbReference>
<dbReference type="InterPro" id="IPR008810">
    <property type="entry name" value="R_equi_Vir"/>
</dbReference>
<comment type="caution">
    <text evidence="1">The sequence shown here is derived from an EMBL/GenBank/DDBJ whole genome shotgun (WGS) entry which is preliminary data.</text>
</comment>
<dbReference type="InterPro" id="IPR038625">
    <property type="entry name" value="R_equi_Vir_sf"/>
</dbReference>
<dbReference type="Proteomes" id="UP000194204">
    <property type="component" value="Unassembled WGS sequence"/>
</dbReference>
<keyword evidence="2" id="KW-1185">Reference proteome</keyword>
<dbReference type="OrthoDB" id="9967068at2"/>
<name>A0A1Y2SQS7_9GAMM</name>
<evidence type="ECO:0008006" key="3">
    <source>
        <dbReference type="Google" id="ProtNLM"/>
    </source>
</evidence>
<evidence type="ECO:0000313" key="1">
    <source>
        <dbReference type="EMBL" id="OTA20589.1"/>
    </source>
</evidence>
<dbReference type="Pfam" id="PF05526">
    <property type="entry name" value="R_equi_Vir"/>
    <property type="match status" value="1"/>
</dbReference>
<dbReference type="EMBL" id="MUBK01000008">
    <property type="protein sequence ID" value="OTA20589.1"/>
    <property type="molecule type" value="Genomic_DNA"/>
</dbReference>
<accession>A0A1Y2SQS7</accession>
<sequence length="158" mass="17276">MKKTLPDESPRFLSDEQNLEIVDILSDMLKGKLEQQTIDNARKKLLEPRPTEQSFINSGLLVSSFVFYHKYTLNVSGGKVFHGKGGGLLSLGKGAYIGHIFTDDFDILYTYGKKVTVILTPITSGVQFWDDNYNIVGHFAGGGGGSLVGTGGGHGYWE</sequence>
<dbReference type="AlphaFoldDB" id="A0A1Y2SQS7"/>